<dbReference type="GO" id="GO:0051539">
    <property type="term" value="F:4 iron, 4 sulfur cluster binding"/>
    <property type="evidence" value="ECO:0007669"/>
    <property type="project" value="UniProtKB-KW"/>
</dbReference>
<dbReference type="PANTHER" id="PTHR39163">
    <property type="entry name" value="FERREDOXIN"/>
    <property type="match status" value="1"/>
</dbReference>
<evidence type="ECO:0000259" key="9">
    <source>
        <dbReference type="PROSITE" id="PS51379"/>
    </source>
</evidence>
<evidence type="ECO:0000256" key="3">
    <source>
        <dbReference type="ARBA" id="ARBA00022485"/>
    </source>
</evidence>
<keyword evidence="4 8" id="KW-0479">Metal-binding</keyword>
<keyword evidence="3" id="KW-0004">4Fe-4S</keyword>
<keyword evidence="7 8" id="KW-0411">Iron-sulfur</keyword>
<evidence type="ECO:0000313" key="10">
    <source>
        <dbReference type="EMBL" id="MQL50866.1"/>
    </source>
</evidence>
<dbReference type="GO" id="GO:0009055">
    <property type="term" value="F:electron transfer activity"/>
    <property type="evidence" value="ECO:0007669"/>
    <property type="project" value="UniProtKB-UniRule"/>
</dbReference>
<evidence type="ECO:0000256" key="8">
    <source>
        <dbReference type="RuleBase" id="RU368020"/>
    </source>
</evidence>
<protein>
    <recommendedName>
        <fullName evidence="8">Ferredoxin</fullName>
    </recommendedName>
</protein>
<dbReference type="SUPFAM" id="SSF54862">
    <property type="entry name" value="4Fe-4S ferredoxins"/>
    <property type="match status" value="1"/>
</dbReference>
<dbReference type="Pfam" id="PF13370">
    <property type="entry name" value="Fer4_13"/>
    <property type="match status" value="1"/>
</dbReference>
<dbReference type="OrthoDB" id="9803319at2"/>
<evidence type="ECO:0000256" key="1">
    <source>
        <dbReference type="ARBA" id="ARBA00001966"/>
    </source>
</evidence>
<evidence type="ECO:0000313" key="11">
    <source>
        <dbReference type="Proteomes" id="UP000441717"/>
    </source>
</evidence>
<comment type="caution">
    <text evidence="10">The sequence shown here is derived from an EMBL/GenBank/DDBJ whole genome shotgun (WGS) entry which is preliminary data.</text>
</comment>
<dbReference type="AlphaFoldDB" id="A0A6N7ILL0"/>
<dbReference type="InterPro" id="IPR052395">
    <property type="entry name" value="ET_Ferredoxin"/>
</dbReference>
<feature type="domain" description="4Fe-4S ferredoxin-type" evidence="9">
    <location>
        <begin position="3"/>
        <end position="31"/>
    </location>
</feature>
<dbReference type="InterPro" id="IPR017896">
    <property type="entry name" value="4Fe4S_Fe-S-bd"/>
</dbReference>
<sequence length="66" mass="7342">MARIPYIDSEECMSCGSCAETCPDVFQMNDTLGFAEVVNPHGASEDEIQEAIDMCPAQCIHWNEEE</sequence>
<evidence type="ECO:0000256" key="5">
    <source>
        <dbReference type="ARBA" id="ARBA00022982"/>
    </source>
</evidence>
<proteinExistence type="predicted"/>
<dbReference type="InterPro" id="IPR017900">
    <property type="entry name" value="4Fe4S_Fe_S_CS"/>
</dbReference>
<dbReference type="InterPro" id="IPR001080">
    <property type="entry name" value="3Fe4S_ferredoxin"/>
</dbReference>
<evidence type="ECO:0000256" key="7">
    <source>
        <dbReference type="ARBA" id="ARBA00023014"/>
    </source>
</evidence>
<reference evidence="10 11" key="1">
    <citation type="submission" date="2019-10" db="EMBL/GenBank/DDBJ databases">
        <title>Comparative genomics of sulfur disproportionating microorganisms.</title>
        <authorList>
            <person name="Ward L.M."/>
            <person name="Bertran E."/>
            <person name="Johnston D."/>
        </authorList>
    </citation>
    <scope>NUCLEOTIDE SEQUENCE [LARGE SCALE GENOMIC DNA]</scope>
    <source>
        <strain evidence="10 11">DSM 14055</strain>
    </source>
</reference>
<dbReference type="PRINTS" id="PR00352">
    <property type="entry name" value="3FE4SFRDOXIN"/>
</dbReference>
<gene>
    <name evidence="10" type="ORF">GFC01_00955</name>
</gene>
<evidence type="ECO:0000256" key="2">
    <source>
        <dbReference type="ARBA" id="ARBA00022448"/>
    </source>
</evidence>
<dbReference type="Gene3D" id="3.30.70.20">
    <property type="match status" value="1"/>
</dbReference>
<evidence type="ECO:0000256" key="4">
    <source>
        <dbReference type="ARBA" id="ARBA00022723"/>
    </source>
</evidence>
<name>A0A6N7ILL0_9FIRM</name>
<accession>A0A6N7ILL0</accession>
<comment type="function">
    <text evidence="8">Ferredoxins are iron-sulfur proteins that transfer electrons in a wide variety of metabolic reactions.</text>
</comment>
<dbReference type="Proteomes" id="UP000441717">
    <property type="component" value="Unassembled WGS sequence"/>
</dbReference>
<evidence type="ECO:0000256" key="6">
    <source>
        <dbReference type="ARBA" id="ARBA00023004"/>
    </source>
</evidence>
<dbReference type="EMBL" id="WHYR01000002">
    <property type="protein sequence ID" value="MQL50866.1"/>
    <property type="molecule type" value="Genomic_DNA"/>
</dbReference>
<keyword evidence="5 8" id="KW-0249">Electron transport</keyword>
<keyword evidence="6 8" id="KW-0408">Iron</keyword>
<dbReference type="PROSITE" id="PS00198">
    <property type="entry name" value="4FE4S_FER_1"/>
    <property type="match status" value="1"/>
</dbReference>
<comment type="cofactor">
    <cofactor evidence="1">
        <name>[4Fe-4S] cluster</name>
        <dbReference type="ChEBI" id="CHEBI:49883"/>
    </cofactor>
</comment>
<keyword evidence="11" id="KW-1185">Reference proteome</keyword>
<dbReference type="GO" id="GO:0005506">
    <property type="term" value="F:iron ion binding"/>
    <property type="evidence" value="ECO:0007669"/>
    <property type="project" value="UniProtKB-UniRule"/>
</dbReference>
<organism evidence="10 11">
    <name type="scientific">Desulfofundulus thermobenzoicus</name>
    <dbReference type="NCBI Taxonomy" id="29376"/>
    <lineage>
        <taxon>Bacteria</taxon>
        <taxon>Bacillati</taxon>
        <taxon>Bacillota</taxon>
        <taxon>Clostridia</taxon>
        <taxon>Eubacteriales</taxon>
        <taxon>Peptococcaceae</taxon>
        <taxon>Desulfofundulus</taxon>
    </lineage>
</organism>
<keyword evidence="2 8" id="KW-0813">Transport</keyword>
<dbReference type="RefSeq" id="WP_152944785.1">
    <property type="nucleotide sequence ID" value="NZ_WHYR01000002.1"/>
</dbReference>
<dbReference type="PROSITE" id="PS51379">
    <property type="entry name" value="4FE4S_FER_2"/>
    <property type="match status" value="1"/>
</dbReference>
<dbReference type="PANTHER" id="PTHR39163:SF1">
    <property type="entry name" value="FERREDOXIN"/>
    <property type="match status" value="1"/>
</dbReference>